<evidence type="ECO:0000313" key="2">
    <source>
        <dbReference type="Proteomes" id="UP001321760"/>
    </source>
</evidence>
<proteinExistence type="predicted"/>
<name>A0AAV9H0H7_9PEZI</name>
<dbReference type="AlphaFoldDB" id="A0AAV9H0H7"/>
<reference evidence="1" key="2">
    <citation type="submission" date="2023-05" db="EMBL/GenBank/DDBJ databases">
        <authorList>
            <consortium name="Lawrence Berkeley National Laboratory"/>
            <person name="Steindorff A."/>
            <person name="Hensen N."/>
            <person name="Bonometti L."/>
            <person name="Westerberg I."/>
            <person name="Brannstrom I.O."/>
            <person name="Guillou S."/>
            <person name="Cros-Aarteil S."/>
            <person name="Calhoun S."/>
            <person name="Haridas S."/>
            <person name="Kuo A."/>
            <person name="Mondo S."/>
            <person name="Pangilinan J."/>
            <person name="Riley R."/>
            <person name="Labutti K."/>
            <person name="Andreopoulos B."/>
            <person name="Lipzen A."/>
            <person name="Chen C."/>
            <person name="Yanf M."/>
            <person name="Daum C."/>
            <person name="Ng V."/>
            <person name="Clum A."/>
            <person name="Ohm R."/>
            <person name="Martin F."/>
            <person name="Silar P."/>
            <person name="Natvig D."/>
            <person name="Lalanne C."/>
            <person name="Gautier V."/>
            <person name="Ament-Velasquez S.L."/>
            <person name="Kruys A."/>
            <person name="Hutchinson M.I."/>
            <person name="Powell A.J."/>
            <person name="Barry K."/>
            <person name="Miller A.N."/>
            <person name="Grigoriev I.V."/>
            <person name="Debuchy R."/>
            <person name="Gladieux P."/>
            <person name="Thoren M.H."/>
            <person name="Johannesson H."/>
        </authorList>
    </citation>
    <scope>NUCLEOTIDE SEQUENCE</scope>
    <source>
        <strain evidence="1">PSN243</strain>
    </source>
</reference>
<evidence type="ECO:0000313" key="1">
    <source>
        <dbReference type="EMBL" id="KAK4453470.1"/>
    </source>
</evidence>
<protein>
    <submittedName>
        <fullName evidence="1">Uncharacterized protein</fullName>
    </submittedName>
</protein>
<sequence length="283" mass="31602">MLTDCRDSLQIFNDDFSYQTSLGRIQQTDKILREATQTAACTIHKLLGAPGEPVRLSKFSSPLPIPVPRNSILSKARNPSPFRGLRPGHCSPLLRTAWRVWRPQSPACYLYFALARAHFQTGRNYRCCSRENDVAFWLGSSPLAKSVTERLRSRDNLKDCYPVSTSIVYSGRRNLYCTKDWAVITKPATSPAFISLSGESRRNSELFVLCSYVLGRVPAMSFVPGEQAGLHSGCVRKLQRQRMAPGVTRRACAPYFLPGGGTSGDGQWKERKQQKYTSVAVSC</sequence>
<organism evidence="1 2">
    <name type="scientific">Podospora aff. communis PSN243</name>
    <dbReference type="NCBI Taxonomy" id="3040156"/>
    <lineage>
        <taxon>Eukaryota</taxon>
        <taxon>Fungi</taxon>
        <taxon>Dikarya</taxon>
        <taxon>Ascomycota</taxon>
        <taxon>Pezizomycotina</taxon>
        <taxon>Sordariomycetes</taxon>
        <taxon>Sordariomycetidae</taxon>
        <taxon>Sordariales</taxon>
        <taxon>Podosporaceae</taxon>
        <taxon>Podospora</taxon>
    </lineage>
</organism>
<reference evidence="1" key="1">
    <citation type="journal article" date="2023" name="Mol. Phylogenet. Evol.">
        <title>Genome-scale phylogeny and comparative genomics of the fungal order Sordariales.</title>
        <authorList>
            <person name="Hensen N."/>
            <person name="Bonometti L."/>
            <person name="Westerberg I."/>
            <person name="Brannstrom I.O."/>
            <person name="Guillou S."/>
            <person name="Cros-Aarteil S."/>
            <person name="Calhoun S."/>
            <person name="Haridas S."/>
            <person name="Kuo A."/>
            <person name="Mondo S."/>
            <person name="Pangilinan J."/>
            <person name="Riley R."/>
            <person name="LaButti K."/>
            <person name="Andreopoulos B."/>
            <person name="Lipzen A."/>
            <person name="Chen C."/>
            <person name="Yan M."/>
            <person name="Daum C."/>
            <person name="Ng V."/>
            <person name="Clum A."/>
            <person name="Steindorff A."/>
            <person name="Ohm R.A."/>
            <person name="Martin F."/>
            <person name="Silar P."/>
            <person name="Natvig D.O."/>
            <person name="Lalanne C."/>
            <person name="Gautier V."/>
            <person name="Ament-Velasquez S.L."/>
            <person name="Kruys A."/>
            <person name="Hutchinson M.I."/>
            <person name="Powell A.J."/>
            <person name="Barry K."/>
            <person name="Miller A.N."/>
            <person name="Grigoriev I.V."/>
            <person name="Debuchy R."/>
            <person name="Gladieux P."/>
            <person name="Hiltunen Thoren M."/>
            <person name="Johannesson H."/>
        </authorList>
    </citation>
    <scope>NUCLEOTIDE SEQUENCE</scope>
    <source>
        <strain evidence="1">PSN243</strain>
    </source>
</reference>
<dbReference type="Proteomes" id="UP001321760">
    <property type="component" value="Unassembled WGS sequence"/>
</dbReference>
<gene>
    <name evidence="1" type="ORF">QBC34DRAFT_207178</name>
</gene>
<keyword evidence="2" id="KW-1185">Reference proteome</keyword>
<comment type="caution">
    <text evidence="1">The sequence shown here is derived from an EMBL/GenBank/DDBJ whole genome shotgun (WGS) entry which is preliminary data.</text>
</comment>
<accession>A0AAV9H0H7</accession>
<dbReference type="EMBL" id="MU865920">
    <property type="protein sequence ID" value="KAK4453470.1"/>
    <property type="molecule type" value="Genomic_DNA"/>
</dbReference>